<dbReference type="PROSITE" id="PS00409">
    <property type="entry name" value="PROKAR_NTER_METHYL"/>
    <property type="match status" value="1"/>
</dbReference>
<dbReference type="RefSeq" id="WP_377164460.1">
    <property type="nucleotide sequence ID" value="NZ_JBHSMQ010000002.1"/>
</dbReference>
<dbReference type="Gene3D" id="3.30.700.10">
    <property type="entry name" value="Glycoprotein, Type 4 Pilin"/>
    <property type="match status" value="1"/>
</dbReference>
<dbReference type="Proteomes" id="UP001596052">
    <property type="component" value="Unassembled WGS sequence"/>
</dbReference>
<dbReference type="InterPro" id="IPR012902">
    <property type="entry name" value="N_methyl_site"/>
</dbReference>
<keyword evidence="4" id="KW-1185">Reference proteome</keyword>
<comment type="caution">
    <text evidence="3">The sequence shown here is derived from an EMBL/GenBank/DDBJ whole genome shotgun (WGS) entry which is preliminary data.</text>
</comment>
<sequence>MKIIRKGHGFTLIELLVVIGLIVLLVALVVGNWNPGSSKRQVTQSTKEMIESALERYHEHYGEYPEPANSEETAEIMPGKVYRIGAAKCLYQALRGDGSDAIKGVQSPGNNNNSRSDGQVSTDEIKHAMIPDMPEGMWRKVGDSYILVDAFGRPFQYVKADAEKKNTINATYDLWSYAEDMKNIMAISKDTEANASLGAKWIKNW</sequence>
<evidence type="ECO:0000256" key="2">
    <source>
        <dbReference type="SAM" id="Phobius"/>
    </source>
</evidence>
<feature type="compositionally biased region" description="Polar residues" evidence="1">
    <location>
        <begin position="107"/>
        <end position="121"/>
    </location>
</feature>
<dbReference type="Pfam" id="PF07963">
    <property type="entry name" value="N_methyl"/>
    <property type="match status" value="1"/>
</dbReference>
<feature type="transmembrane region" description="Helical" evidence="2">
    <location>
        <begin position="12"/>
        <end position="33"/>
    </location>
</feature>
<keyword evidence="2" id="KW-0472">Membrane</keyword>
<evidence type="ECO:0000313" key="4">
    <source>
        <dbReference type="Proteomes" id="UP001596052"/>
    </source>
</evidence>
<accession>A0ABW0KN14</accession>
<dbReference type="SUPFAM" id="SSF54523">
    <property type="entry name" value="Pili subunits"/>
    <property type="match status" value="1"/>
</dbReference>
<feature type="region of interest" description="Disordered" evidence="1">
    <location>
        <begin position="101"/>
        <end position="121"/>
    </location>
</feature>
<name>A0ABW0KN14_9BACT</name>
<keyword evidence="2" id="KW-1133">Transmembrane helix</keyword>
<evidence type="ECO:0000256" key="1">
    <source>
        <dbReference type="SAM" id="MobiDB-lite"/>
    </source>
</evidence>
<dbReference type="EMBL" id="JBHSMQ010000002">
    <property type="protein sequence ID" value="MFC5454407.1"/>
    <property type="molecule type" value="Genomic_DNA"/>
</dbReference>
<dbReference type="NCBIfam" id="TIGR02532">
    <property type="entry name" value="IV_pilin_GFxxxE"/>
    <property type="match status" value="1"/>
</dbReference>
<reference evidence="4" key="1">
    <citation type="journal article" date="2019" name="Int. J. Syst. Evol. Microbiol.">
        <title>The Global Catalogue of Microorganisms (GCM) 10K type strain sequencing project: providing services to taxonomists for standard genome sequencing and annotation.</title>
        <authorList>
            <consortium name="The Broad Institute Genomics Platform"/>
            <consortium name="The Broad Institute Genome Sequencing Center for Infectious Disease"/>
            <person name="Wu L."/>
            <person name="Ma J."/>
        </authorList>
    </citation>
    <scope>NUCLEOTIDE SEQUENCE [LARGE SCALE GENOMIC DNA]</scope>
    <source>
        <strain evidence="4">CGMCC 4.1469</strain>
    </source>
</reference>
<evidence type="ECO:0000313" key="3">
    <source>
        <dbReference type="EMBL" id="MFC5454407.1"/>
    </source>
</evidence>
<proteinExistence type="predicted"/>
<protein>
    <submittedName>
        <fullName evidence="3">Type II secretion system protein</fullName>
    </submittedName>
</protein>
<keyword evidence="2" id="KW-0812">Transmembrane</keyword>
<gene>
    <name evidence="3" type="ORF">ACFQDI_06020</name>
</gene>
<organism evidence="3 4">
    <name type="scientific">Prosthecobacter fluviatilis</name>
    <dbReference type="NCBI Taxonomy" id="445931"/>
    <lineage>
        <taxon>Bacteria</taxon>
        <taxon>Pseudomonadati</taxon>
        <taxon>Verrucomicrobiota</taxon>
        <taxon>Verrucomicrobiia</taxon>
        <taxon>Verrucomicrobiales</taxon>
        <taxon>Verrucomicrobiaceae</taxon>
        <taxon>Prosthecobacter</taxon>
    </lineage>
</organism>
<dbReference type="InterPro" id="IPR045584">
    <property type="entry name" value="Pilin-like"/>
</dbReference>